<feature type="domain" description="Peptidase M16 N-terminal" evidence="9">
    <location>
        <begin position="29"/>
        <end position="159"/>
    </location>
</feature>
<dbReference type="FunFam" id="3.30.830.10:FF:000012">
    <property type="entry name" value="Protease 3"/>
    <property type="match status" value="1"/>
</dbReference>
<dbReference type="PANTHER" id="PTHR43690:SF18">
    <property type="entry name" value="INSULIN-DEGRADING ENZYME-RELATED"/>
    <property type="match status" value="1"/>
</dbReference>
<proteinExistence type="inferred from homology"/>
<evidence type="ECO:0000256" key="7">
    <source>
        <dbReference type="ARBA" id="ARBA00023049"/>
    </source>
</evidence>
<feature type="domain" description="Peptidase M16 C-terminal" evidence="10">
    <location>
        <begin position="191"/>
        <end position="359"/>
    </location>
</feature>
<keyword evidence="4" id="KW-0479">Metal-binding</keyword>
<comment type="cofactor">
    <cofactor evidence="1">
        <name>Zn(2+)</name>
        <dbReference type="ChEBI" id="CHEBI:29105"/>
    </cofactor>
</comment>
<evidence type="ECO:0000313" key="15">
    <source>
        <dbReference type="Proteomes" id="UP000011087"/>
    </source>
</evidence>
<dbReference type="GO" id="GO:0046872">
    <property type="term" value="F:metal ion binding"/>
    <property type="evidence" value="ECO:0007669"/>
    <property type="project" value="UniProtKB-KW"/>
</dbReference>
<gene>
    <name evidence="13" type="ORF">GUITHDRAFT_106094</name>
</gene>
<dbReference type="EnsemblProtists" id="EKX48009">
    <property type="protein sequence ID" value="EKX48009"/>
    <property type="gene ID" value="GUITHDRAFT_106094"/>
</dbReference>
<dbReference type="Pfam" id="PF05193">
    <property type="entry name" value="Peptidase_M16_C"/>
    <property type="match status" value="1"/>
</dbReference>
<dbReference type="Pfam" id="PF00675">
    <property type="entry name" value="Peptidase_M16"/>
    <property type="match status" value="1"/>
</dbReference>
<evidence type="ECO:0000256" key="1">
    <source>
        <dbReference type="ARBA" id="ARBA00001947"/>
    </source>
</evidence>
<feature type="domain" description="Peptidase M16 middle/third" evidence="11">
    <location>
        <begin position="380"/>
        <end position="675"/>
    </location>
</feature>
<comment type="similarity">
    <text evidence="2">Belongs to the peptidase M16 family.</text>
</comment>
<evidence type="ECO:0000256" key="8">
    <source>
        <dbReference type="SAM" id="MobiDB-lite"/>
    </source>
</evidence>
<accession>L1JIM8</accession>
<dbReference type="EMBL" id="JH992987">
    <property type="protein sequence ID" value="EKX48009.1"/>
    <property type="molecule type" value="Genomic_DNA"/>
</dbReference>
<dbReference type="OrthoDB" id="952271at2759"/>
<evidence type="ECO:0000259" key="9">
    <source>
        <dbReference type="Pfam" id="PF00675"/>
    </source>
</evidence>
<evidence type="ECO:0000256" key="2">
    <source>
        <dbReference type="ARBA" id="ARBA00007261"/>
    </source>
</evidence>
<dbReference type="GO" id="GO:0005829">
    <property type="term" value="C:cytosol"/>
    <property type="evidence" value="ECO:0007669"/>
    <property type="project" value="TreeGrafter"/>
</dbReference>
<reference evidence="13 15" key="1">
    <citation type="journal article" date="2012" name="Nature">
        <title>Algal genomes reveal evolutionary mosaicism and the fate of nucleomorphs.</title>
        <authorList>
            <consortium name="DOE Joint Genome Institute"/>
            <person name="Curtis B.A."/>
            <person name="Tanifuji G."/>
            <person name="Burki F."/>
            <person name="Gruber A."/>
            <person name="Irimia M."/>
            <person name="Maruyama S."/>
            <person name="Arias M.C."/>
            <person name="Ball S.G."/>
            <person name="Gile G.H."/>
            <person name="Hirakawa Y."/>
            <person name="Hopkins J.F."/>
            <person name="Kuo A."/>
            <person name="Rensing S.A."/>
            <person name="Schmutz J."/>
            <person name="Symeonidi A."/>
            <person name="Elias M."/>
            <person name="Eveleigh R.J."/>
            <person name="Herman E.K."/>
            <person name="Klute M.J."/>
            <person name="Nakayama T."/>
            <person name="Obornik M."/>
            <person name="Reyes-Prieto A."/>
            <person name="Armbrust E.V."/>
            <person name="Aves S.J."/>
            <person name="Beiko R.G."/>
            <person name="Coutinho P."/>
            <person name="Dacks J.B."/>
            <person name="Durnford D.G."/>
            <person name="Fast N.M."/>
            <person name="Green B.R."/>
            <person name="Grisdale C.J."/>
            <person name="Hempel F."/>
            <person name="Henrissat B."/>
            <person name="Hoppner M.P."/>
            <person name="Ishida K."/>
            <person name="Kim E."/>
            <person name="Koreny L."/>
            <person name="Kroth P.G."/>
            <person name="Liu Y."/>
            <person name="Malik S.B."/>
            <person name="Maier U.G."/>
            <person name="McRose D."/>
            <person name="Mock T."/>
            <person name="Neilson J.A."/>
            <person name="Onodera N.T."/>
            <person name="Poole A.M."/>
            <person name="Pritham E.J."/>
            <person name="Richards T.A."/>
            <person name="Rocap G."/>
            <person name="Roy S.W."/>
            <person name="Sarai C."/>
            <person name="Schaack S."/>
            <person name="Shirato S."/>
            <person name="Slamovits C.H."/>
            <person name="Spencer D.F."/>
            <person name="Suzuki S."/>
            <person name="Worden A.Z."/>
            <person name="Zauner S."/>
            <person name="Barry K."/>
            <person name="Bell C."/>
            <person name="Bharti A.K."/>
            <person name="Crow J.A."/>
            <person name="Grimwood J."/>
            <person name="Kramer R."/>
            <person name="Lindquist E."/>
            <person name="Lucas S."/>
            <person name="Salamov A."/>
            <person name="McFadden G.I."/>
            <person name="Lane C.E."/>
            <person name="Keeling P.J."/>
            <person name="Gray M.W."/>
            <person name="Grigoriev I.V."/>
            <person name="Archibald J.M."/>
        </authorList>
    </citation>
    <scope>NUCLEOTIDE SEQUENCE</scope>
    <source>
        <strain evidence="13 15">CCMP2712</strain>
    </source>
</reference>
<dbReference type="RefSeq" id="XP_005834989.1">
    <property type="nucleotide sequence ID" value="XM_005834932.1"/>
</dbReference>
<keyword evidence="5" id="KW-0378">Hydrolase</keyword>
<protein>
    <recommendedName>
        <fullName evidence="16">Insulysin</fullName>
    </recommendedName>
</protein>
<dbReference type="InterPro" id="IPR050626">
    <property type="entry name" value="Peptidase_M16"/>
</dbReference>
<dbReference type="HOGENOM" id="CLU_004639_1_1_1"/>
<dbReference type="InterPro" id="IPR011765">
    <property type="entry name" value="Pept_M16_N"/>
</dbReference>
<dbReference type="GO" id="GO:0004222">
    <property type="term" value="F:metalloendopeptidase activity"/>
    <property type="evidence" value="ECO:0007669"/>
    <property type="project" value="UniProtKB-ARBA"/>
</dbReference>
<feature type="region of interest" description="Disordered" evidence="8">
    <location>
        <begin position="943"/>
        <end position="963"/>
    </location>
</feature>
<reference evidence="15" key="2">
    <citation type="submission" date="2012-11" db="EMBL/GenBank/DDBJ databases">
        <authorList>
            <person name="Kuo A."/>
            <person name="Curtis B.A."/>
            <person name="Tanifuji G."/>
            <person name="Burki F."/>
            <person name="Gruber A."/>
            <person name="Irimia M."/>
            <person name="Maruyama S."/>
            <person name="Arias M.C."/>
            <person name="Ball S.G."/>
            <person name="Gile G.H."/>
            <person name="Hirakawa Y."/>
            <person name="Hopkins J.F."/>
            <person name="Rensing S.A."/>
            <person name="Schmutz J."/>
            <person name="Symeonidi A."/>
            <person name="Elias M."/>
            <person name="Eveleigh R.J."/>
            <person name="Herman E.K."/>
            <person name="Klute M.J."/>
            <person name="Nakayama T."/>
            <person name="Obornik M."/>
            <person name="Reyes-Prieto A."/>
            <person name="Armbrust E.V."/>
            <person name="Aves S.J."/>
            <person name="Beiko R.G."/>
            <person name="Coutinho P."/>
            <person name="Dacks J.B."/>
            <person name="Durnford D.G."/>
            <person name="Fast N.M."/>
            <person name="Green B.R."/>
            <person name="Grisdale C."/>
            <person name="Hempe F."/>
            <person name="Henrissat B."/>
            <person name="Hoppner M.P."/>
            <person name="Ishida K.-I."/>
            <person name="Kim E."/>
            <person name="Koreny L."/>
            <person name="Kroth P.G."/>
            <person name="Liu Y."/>
            <person name="Malik S.-B."/>
            <person name="Maier U.G."/>
            <person name="McRose D."/>
            <person name="Mock T."/>
            <person name="Neilson J.A."/>
            <person name="Onodera N.T."/>
            <person name="Poole A.M."/>
            <person name="Pritham E.J."/>
            <person name="Richards T.A."/>
            <person name="Rocap G."/>
            <person name="Roy S.W."/>
            <person name="Sarai C."/>
            <person name="Schaack S."/>
            <person name="Shirato S."/>
            <person name="Slamovits C.H."/>
            <person name="Spencer D.F."/>
            <person name="Suzuki S."/>
            <person name="Worden A.Z."/>
            <person name="Zauner S."/>
            <person name="Barry K."/>
            <person name="Bell C."/>
            <person name="Bharti A.K."/>
            <person name="Crow J.A."/>
            <person name="Grimwood J."/>
            <person name="Kramer R."/>
            <person name="Lindquist E."/>
            <person name="Lucas S."/>
            <person name="Salamov A."/>
            <person name="McFadden G.I."/>
            <person name="Lane C.E."/>
            <person name="Keeling P.J."/>
            <person name="Gray M.W."/>
            <person name="Grigoriev I.V."/>
            <person name="Archibald J.M."/>
        </authorList>
    </citation>
    <scope>NUCLEOTIDE SEQUENCE</scope>
    <source>
        <strain evidence="15">CCMP2712</strain>
    </source>
</reference>
<dbReference type="SUPFAM" id="SSF63411">
    <property type="entry name" value="LuxS/MPP-like metallohydrolase"/>
    <property type="match status" value="4"/>
</dbReference>
<dbReference type="eggNOG" id="KOG0959">
    <property type="taxonomic scope" value="Eukaryota"/>
</dbReference>
<dbReference type="MEROPS" id="M16.008"/>
<dbReference type="STRING" id="905079.L1JIM8"/>
<dbReference type="InterPro" id="IPR054734">
    <property type="entry name" value="PqqF-like_C_4"/>
</dbReference>
<evidence type="ECO:0000256" key="5">
    <source>
        <dbReference type="ARBA" id="ARBA00022801"/>
    </source>
</evidence>
<dbReference type="Proteomes" id="UP000011087">
    <property type="component" value="Unassembled WGS sequence"/>
</dbReference>
<keyword evidence="15" id="KW-1185">Reference proteome</keyword>
<dbReference type="AlphaFoldDB" id="L1JIM8"/>
<dbReference type="Gene3D" id="3.30.830.10">
    <property type="entry name" value="Metalloenzyme, LuxS/M16 peptidase-like"/>
    <property type="match status" value="4"/>
</dbReference>
<dbReference type="OMA" id="FLECYIH"/>
<evidence type="ECO:0000313" key="14">
    <source>
        <dbReference type="EnsemblProtists" id="EKX48009"/>
    </source>
</evidence>
<keyword evidence="7" id="KW-0482">Metalloprotease</keyword>
<dbReference type="PaxDb" id="55529-EKX48009"/>
<keyword evidence="3" id="KW-0645">Protease</keyword>
<dbReference type="InterPro" id="IPR007863">
    <property type="entry name" value="Peptidase_M16_C"/>
</dbReference>
<dbReference type="KEGG" id="gtt:GUITHDRAFT_106094"/>
<dbReference type="GO" id="GO:0051603">
    <property type="term" value="P:proteolysis involved in protein catabolic process"/>
    <property type="evidence" value="ECO:0007669"/>
    <property type="project" value="TreeGrafter"/>
</dbReference>
<keyword evidence="6" id="KW-0862">Zinc</keyword>
<dbReference type="Pfam" id="PF16187">
    <property type="entry name" value="Peptidase_M16_M"/>
    <property type="match status" value="1"/>
</dbReference>
<dbReference type="Pfam" id="PF22456">
    <property type="entry name" value="PqqF-like_C_4"/>
    <property type="match status" value="1"/>
</dbReference>
<evidence type="ECO:0000259" key="10">
    <source>
        <dbReference type="Pfam" id="PF05193"/>
    </source>
</evidence>
<dbReference type="GeneID" id="17304851"/>
<organism evidence="13">
    <name type="scientific">Guillardia theta (strain CCMP2712)</name>
    <name type="common">Cryptophyte</name>
    <dbReference type="NCBI Taxonomy" id="905079"/>
    <lineage>
        <taxon>Eukaryota</taxon>
        <taxon>Cryptophyceae</taxon>
        <taxon>Pyrenomonadales</taxon>
        <taxon>Geminigeraceae</taxon>
        <taxon>Guillardia</taxon>
    </lineage>
</organism>
<evidence type="ECO:0008006" key="16">
    <source>
        <dbReference type="Google" id="ProtNLM"/>
    </source>
</evidence>
<evidence type="ECO:0000256" key="6">
    <source>
        <dbReference type="ARBA" id="ARBA00022833"/>
    </source>
</evidence>
<feature type="domain" description="Coenzyme PQQ synthesis protein F-like C-terminal lobe" evidence="12">
    <location>
        <begin position="781"/>
        <end position="878"/>
    </location>
</feature>
<dbReference type="InterPro" id="IPR032632">
    <property type="entry name" value="Peptidase_M16_M"/>
</dbReference>
<evidence type="ECO:0000256" key="4">
    <source>
        <dbReference type="ARBA" id="ARBA00022723"/>
    </source>
</evidence>
<name>L1JIM8_GUITC</name>
<reference evidence="14" key="3">
    <citation type="submission" date="2016-03" db="UniProtKB">
        <authorList>
            <consortium name="EnsemblProtists"/>
        </authorList>
    </citation>
    <scope>IDENTIFICATION</scope>
</reference>
<dbReference type="FunFam" id="3.30.830.10:FF:000005">
    <property type="entry name" value="nardilysin isoform X1"/>
    <property type="match status" value="1"/>
</dbReference>
<dbReference type="PANTHER" id="PTHR43690">
    <property type="entry name" value="NARDILYSIN"/>
    <property type="match status" value="1"/>
</dbReference>
<evidence type="ECO:0000259" key="12">
    <source>
        <dbReference type="Pfam" id="PF22456"/>
    </source>
</evidence>
<dbReference type="InterPro" id="IPR011249">
    <property type="entry name" value="Metalloenz_LuxS/M16"/>
</dbReference>
<evidence type="ECO:0000313" key="13">
    <source>
        <dbReference type="EMBL" id="EKX48009.1"/>
    </source>
</evidence>
<evidence type="ECO:0000256" key="3">
    <source>
        <dbReference type="ARBA" id="ARBA00022670"/>
    </source>
</evidence>
<evidence type="ECO:0000259" key="11">
    <source>
        <dbReference type="Pfam" id="PF16187"/>
    </source>
</evidence>
<sequence>MTTIEPRRKPDSDHRAYRLIQLPNGLDCVLISDPETQTAAAAMAVAAGQLQDPPEVQGLAHFCEHMLFLGNKKFPGESDFDSFCAQSAGYSNAWTSLDRTVYHFMLAHDRLYDALDRFSGFFSAPLFLEDLTERELNAIDSENNKNLQEDSRREFQLWRSSSKDGHPVQRFGTGNYKTLHDMPLETGTNIREHLLRFWEQNYSANIMKLSILGRESLDTLESWSRTLFSDVPNHKIEPLRGVLKEDDPFTSSWKSLYHIVPVKERRKLVLYFPTDSTYPNFRQKPTRFLSHCLGHEGPGSVLSLLKKKGWATDLGAGTATQSTHFALFEVSIKLTEEGMPHYEEVIDLVFQYINSCLRATNNDERRRIRHECEMLEELNFRFRNRVREDQFTEQLACNLTRYPREEVLCGPDLFYDPLDFDALDALIDRHFNAKNLRIDLVAPLADQPLDGETEWAEETWYKTKYVRRDISPALIARWSDRSIPCHPELHLPRANPYTPEQWELKGDLQCSTAPTKVIDTDTVQAWHVLDTTFGVPKASVRIQISSFVGEKCARKAVSLRMLLELIQEVTNEEAYDAEEAGLVFDISNTSASSPCTGLRLSFKGYDHKMPVLVSNMLSCIANFKVKDHESVFELVKQKTIVDYRNRRFQQSYFHCVTATNQVLEHPFWSNEERLRELETLTGVEVQDFLKEFLDNLLIEAFIVGNFSAEEAVKMITESLSPLQPKALEGDSKPCLCITQIPEGETWVHEELGPDPDAVDSAISVYYQIGERTVDIDVRLELLCQVMDKEMYAQLRTVEQLGYIVAAVETKKWGVCGLKCLVQSVQCPQHLEVRMENFFMCFEKKLQEMPGEEYADHVESLITKKQERDRSVDRMCERLMTELCAHTFVFDRKEKEVAALRAVTKESLIEFFRKYFSVHRAAVDACKAEGKEVHLSAESKGTIRRYAPGSNPYPAPDMGQASRGWGAAEQFVSEDVSALRQSASRLRVQK</sequence>
<dbReference type="GO" id="GO:0005739">
    <property type="term" value="C:mitochondrion"/>
    <property type="evidence" value="ECO:0007669"/>
    <property type="project" value="TreeGrafter"/>
</dbReference>
<dbReference type="GO" id="GO:0043171">
    <property type="term" value="P:peptide catabolic process"/>
    <property type="evidence" value="ECO:0007669"/>
    <property type="project" value="TreeGrafter"/>
</dbReference>